<keyword evidence="8" id="KW-1185">Reference proteome</keyword>
<dbReference type="OrthoDB" id="6195779at2"/>
<feature type="signal peptide" evidence="5">
    <location>
        <begin position="1"/>
        <end position="24"/>
    </location>
</feature>
<dbReference type="EMBL" id="CP018889">
    <property type="protein sequence ID" value="AUI69382.1"/>
    <property type="molecule type" value="Genomic_DNA"/>
</dbReference>
<dbReference type="InterPro" id="IPR050330">
    <property type="entry name" value="Bact_OuterMem_StrucFunc"/>
</dbReference>
<sequence length="184" mass="19875">MLINTHALLKKMALCVMVCSLLNACSTVSEQDAQQPEVSPDNTSNTTDETASAALDSVRSQQTAKGLLLTLSDGLFETGKAELLSTSAISIDKIASYLHQNPSRNVLIEGHTDNTGSHDYNLGLSQRRADAVKYALISRGIASKRIVAKGIGEVRPITDNKTQSGRRQNRRIEITVLNEGLAVR</sequence>
<dbReference type="RefSeq" id="WP_062153163.1">
    <property type="nucleotide sequence ID" value="NZ_CP012373.2"/>
</dbReference>
<reference evidence="8" key="1">
    <citation type="submission" date="2016-12" db="EMBL/GenBank/DDBJ databases">
        <title>Complete Genome Sequence of Beggiatoa leptomitiformis D-401.</title>
        <authorList>
            <person name="Fomenkov A."/>
            <person name="Vincze T."/>
            <person name="Grabovich M."/>
            <person name="Anton B.P."/>
            <person name="Dubinina G."/>
            <person name="Orlova M."/>
            <person name="Belousova E."/>
            <person name="Roberts R.J."/>
        </authorList>
    </citation>
    <scope>NUCLEOTIDE SEQUENCE [LARGE SCALE GENOMIC DNA]</scope>
    <source>
        <strain evidence="8">D-401</strain>
    </source>
</reference>
<evidence type="ECO:0000259" key="6">
    <source>
        <dbReference type="PROSITE" id="PS51123"/>
    </source>
</evidence>
<dbReference type="Proteomes" id="UP000234271">
    <property type="component" value="Chromosome"/>
</dbReference>
<proteinExistence type="predicted"/>
<dbReference type="AlphaFoldDB" id="A0A2N9YFV6"/>
<dbReference type="CDD" id="cd07185">
    <property type="entry name" value="OmpA_C-like"/>
    <property type="match status" value="1"/>
</dbReference>
<dbReference type="SUPFAM" id="SSF103088">
    <property type="entry name" value="OmpA-like"/>
    <property type="match status" value="1"/>
</dbReference>
<dbReference type="InterPro" id="IPR006665">
    <property type="entry name" value="OmpA-like"/>
</dbReference>
<dbReference type="PRINTS" id="PR01023">
    <property type="entry name" value="NAFLGMOTY"/>
</dbReference>
<evidence type="ECO:0000256" key="5">
    <source>
        <dbReference type="SAM" id="SignalP"/>
    </source>
</evidence>
<dbReference type="PROSITE" id="PS01068">
    <property type="entry name" value="OMPA_1"/>
    <property type="match status" value="1"/>
</dbReference>
<evidence type="ECO:0000256" key="4">
    <source>
        <dbReference type="PROSITE-ProRule" id="PRU00473"/>
    </source>
</evidence>
<dbReference type="PANTHER" id="PTHR30329">
    <property type="entry name" value="STATOR ELEMENT OF FLAGELLAR MOTOR COMPLEX"/>
    <property type="match status" value="1"/>
</dbReference>
<evidence type="ECO:0000256" key="1">
    <source>
        <dbReference type="ARBA" id="ARBA00004442"/>
    </source>
</evidence>
<dbReference type="InterPro" id="IPR006690">
    <property type="entry name" value="OMPA-like_CS"/>
</dbReference>
<dbReference type="InterPro" id="IPR006664">
    <property type="entry name" value="OMP_bac"/>
</dbReference>
<dbReference type="InterPro" id="IPR036737">
    <property type="entry name" value="OmpA-like_sf"/>
</dbReference>
<keyword evidence="5" id="KW-0732">Signal</keyword>
<keyword evidence="2 4" id="KW-0472">Membrane</keyword>
<keyword evidence="3" id="KW-0998">Cell outer membrane</keyword>
<evidence type="ECO:0000256" key="2">
    <source>
        <dbReference type="ARBA" id="ARBA00023136"/>
    </source>
</evidence>
<dbReference type="Pfam" id="PF00691">
    <property type="entry name" value="OmpA"/>
    <property type="match status" value="1"/>
</dbReference>
<evidence type="ECO:0000256" key="3">
    <source>
        <dbReference type="ARBA" id="ARBA00023237"/>
    </source>
</evidence>
<dbReference type="PANTHER" id="PTHR30329:SF21">
    <property type="entry name" value="LIPOPROTEIN YIAD-RELATED"/>
    <property type="match status" value="1"/>
</dbReference>
<dbReference type="GO" id="GO:0009279">
    <property type="term" value="C:cell outer membrane"/>
    <property type="evidence" value="ECO:0007669"/>
    <property type="project" value="UniProtKB-SubCell"/>
</dbReference>
<feature type="domain" description="OmpA-like" evidence="6">
    <location>
        <begin position="63"/>
        <end position="180"/>
    </location>
</feature>
<comment type="subcellular location">
    <subcellularLocation>
        <location evidence="1">Cell outer membrane</location>
    </subcellularLocation>
</comment>
<protein>
    <submittedName>
        <fullName evidence="7">OmpA family protein</fullName>
    </submittedName>
</protein>
<gene>
    <name evidence="7" type="ORF">BLE401_12245</name>
</gene>
<name>A0A2N9YFV6_9GAMM</name>
<accession>A0A2N9YFV6</accession>
<organism evidence="7 8">
    <name type="scientific">Beggiatoa leptomitoformis</name>
    <dbReference type="NCBI Taxonomy" id="288004"/>
    <lineage>
        <taxon>Bacteria</taxon>
        <taxon>Pseudomonadati</taxon>
        <taxon>Pseudomonadota</taxon>
        <taxon>Gammaproteobacteria</taxon>
        <taxon>Thiotrichales</taxon>
        <taxon>Thiotrichaceae</taxon>
        <taxon>Beggiatoa</taxon>
    </lineage>
</organism>
<dbReference type="Gene3D" id="3.30.1330.60">
    <property type="entry name" value="OmpA-like domain"/>
    <property type="match status" value="1"/>
</dbReference>
<feature type="chain" id="PRO_5014640924" evidence="5">
    <location>
        <begin position="25"/>
        <end position="184"/>
    </location>
</feature>
<dbReference type="PRINTS" id="PR01021">
    <property type="entry name" value="OMPADOMAIN"/>
</dbReference>
<evidence type="ECO:0000313" key="7">
    <source>
        <dbReference type="EMBL" id="AUI69382.1"/>
    </source>
</evidence>
<evidence type="ECO:0000313" key="8">
    <source>
        <dbReference type="Proteomes" id="UP000234271"/>
    </source>
</evidence>
<dbReference type="PROSITE" id="PS51123">
    <property type="entry name" value="OMPA_2"/>
    <property type="match status" value="1"/>
</dbReference>